<keyword evidence="3" id="KW-1185">Reference proteome</keyword>
<organism evidence="2 3">
    <name type="scientific">Scyliorhinus torazame</name>
    <name type="common">Cloudy catshark</name>
    <name type="synonym">Catulus torazame</name>
    <dbReference type="NCBI Taxonomy" id="75743"/>
    <lineage>
        <taxon>Eukaryota</taxon>
        <taxon>Metazoa</taxon>
        <taxon>Chordata</taxon>
        <taxon>Craniata</taxon>
        <taxon>Vertebrata</taxon>
        <taxon>Chondrichthyes</taxon>
        <taxon>Elasmobranchii</taxon>
        <taxon>Galeomorphii</taxon>
        <taxon>Galeoidea</taxon>
        <taxon>Carcharhiniformes</taxon>
        <taxon>Scyliorhinidae</taxon>
        <taxon>Scyliorhinus</taxon>
    </lineage>
</organism>
<sequence>MRGFYPGRGQLAATESGRWPQSEDEEELGLEKKKLGGSVWKNGVGSGRRESAEATSVRRLGGRVQKVGNEPAPGDNVAARQQDEEEMN</sequence>
<dbReference type="EMBL" id="BFAA01004247">
    <property type="protein sequence ID" value="GCB65997.1"/>
    <property type="molecule type" value="Genomic_DNA"/>
</dbReference>
<name>A0A401NYQ4_SCYTO</name>
<accession>A0A401NYQ4</accession>
<gene>
    <name evidence="2" type="ORF">scyTo_0010037</name>
</gene>
<feature type="region of interest" description="Disordered" evidence="1">
    <location>
        <begin position="1"/>
        <end position="29"/>
    </location>
</feature>
<dbReference type="AlphaFoldDB" id="A0A401NYQ4"/>
<protein>
    <submittedName>
        <fullName evidence="2">Uncharacterized protein</fullName>
    </submittedName>
</protein>
<evidence type="ECO:0000256" key="1">
    <source>
        <dbReference type="SAM" id="MobiDB-lite"/>
    </source>
</evidence>
<proteinExistence type="predicted"/>
<evidence type="ECO:0000313" key="3">
    <source>
        <dbReference type="Proteomes" id="UP000288216"/>
    </source>
</evidence>
<comment type="caution">
    <text evidence="2">The sequence shown here is derived from an EMBL/GenBank/DDBJ whole genome shotgun (WGS) entry which is preliminary data.</text>
</comment>
<feature type="region of interest" description="Disordered" evidence="1">
    <location>
        <begin position="41"/>
        <end position="88"/>
    </location>
</feature>
<evidence type="ECO:0000313" key="2">
    <source>
        <dbReference type="EMBL" id="GCB65997.1"/>
    </source>
</evidence>
<dbReference type="Proteomes" id="UP000288216">
    <property type="component" value="Unassembled WGS sequence"/>
</dbReference>
<reference evidence="2 3" key="1">
    <citation type="journal article" date="2018" name="Nat. Ecol. Evol.">
        <title>Shark genomes provide insights into elasmobranch evolution and the origin of vertebrates.</title>
        <authorList>
            <person name="Hara Y"/>
            <person name="Yamaguchi K"/>
            <person name="Onimaru K"/>
            <person name="Kadota M"/>
            <person name="Koyanagi M"/>
            <person name="Keeley SD"/>
            <person name="Tatsumi K"/>
            <person name="Tanaka K"/>
            <person name="Motone F"/>
            <person name="Kageyama Y"/>
            <person name="Nozu R"/>
            <person name="Adachi N"/>
            <person name="Nishimura O"/>
            <person name="Nakagawa R"/>
            <person name="Tanegashima C"/>
            <person name="Kiyatake I"/>
            <person name="Matsumoto R"/>
            <person name="Murakumo K"/>
            <person name="Nishida K"/>
            <person name="Terakita A"/>
            <person name="Kuratani S"/>
            <person name="Sato K"/>
            <person name="Hyodo S Kuraku.S."/>
        </authorList>
    </citation>
    <scope>NUCLEOTIDE SEQUENCE [LARGE SCALE GENOMIC DNA]</scope>
</reference>